<evidence type="ECO:0000259" key="1">
    <source>
        <dbReference type="Pfam" id="PF03235"/>
    </source>
</evidence>
<dbReference type="Pfam" id="PF07510">
    <property type="entry name" value="GmrSD_C"/>
    <property type="match status" value="1"/>
</dbReference>
<proteinExistence type="predicted"/>
<evidence type="ECO:0000313" key="4">
    <source>
        <dbReference type="Proteomes" id="UP000283672"/>
    </source>
</evidence>
<sequence length="563" mass="66786">MSFDAKPLQIKSLFTKHIFTIPRNQRRYVWNKENWSELYEDLKFLIENKKCDAISGHFLGSFVLQKKKEDNDVTYFEIIDGQQRSITIVLFLAAIMQYFKEHDMKDFFDGCRDFLKVKDAVSKEHCVIETDYYDAIEKIVDNVCDWENRISDINKFIKTISVGNINSKFADCFLYFYKLLQSQSKDFVWNVRRALADAKYIHIQADNNEDSYTIFEILNARGMALEDFELIKNFIMRYILPQEETMVDRVKELWKEKIENPLSTNISKFFQHYAKHKYRMDINQKDVFNLIKKTARKNVNDFFDDLLLKAGYYKLIISPGDTETSDNLSETENFVFSFLRKKRAIQFRPILMSLMHLKEIGDLTEEAYNEVLLFIYRFFVCYNIIGEEKSNKLEDVIRKYAPLIENEFSEQVIDEFEESLKKRIPDFNTFQNAFRNIGWSNHNTFYKDSKLKNRVVIVLELIESYESRCQDVHSFTIEHIIPDSSNNPEAYNIGNLIPLEEWINKGLKDKPIDEKVQAYRDSGFKMARNIAGYYSSNFDPIKRNTLMAKKIYHDILKLDLPDE</sequence>
<evidence type="ECO:0000313" key="3">
    <source>
        <dbReference type="EMBL" id="RHL36905.1"/>
    </source>
</evidence>
<accession>A0AA92VAW1</accession>
<comment type="caution">
    <text evidence="3">The sequence shown here is derived from an EMBL/GenBank/DDBJ whole genome shotgun (WGS) entry which is preliminary data.</text>
</comment>
<dbReference type="PANTHER" id="PTHR35149:SF1">
    <property type="entry name" value="DUF5655 DOMAIN-CONTAINING PROTEIN"/>
    <property type="match status" value="1"/>
</dbReference>
<dbReference type="AlphaFoldDB" id="A0AA92VAW1"/>
<organism evidence="3 4">
    <name type="scientific">Segatella copri</name>
    <dbReference type="NCBI Taxonomy" id="165179"/>
    <lineage>
        <taxon>Bacteria</taxon>
        <taxon>Pseudomonadati</taxon>
        <taxon>Bacteroidota</taxon>
        <taxon>Bacteroidia</taxon>
        <taxon>Bacteroidales</taxon>
        <taxon>Prevotellaceae</taxon>
        <taxon>Segatella</taxon>
    </lineage>
</organism>
<dbReference type="EMBL" id="QROP01000023">
    <property type="protein sequence ID" value="RHL36905.1"/>
    <property type="molecule type" value="Genomic_DNA"/>
</dbReference>
<dbReference type="PANTHER" id="PTHR35149">
    <property type="entry name" value="SLL5132 PROTEIN"/>
    <property type="match status" value="1"/>
</dbReference>
<dbReference type="InterPro" id="IPR011089">
    <property type="entry name" value="GmrSD_C"/>
</dbReference>
<dbReference type="Pfam" id="PF03235">
    <property type="entry name" value="GmrSD_N"/>
    <property type="match status" value="1"/>
</dbReference>
<name>A0AA92VAW1_9BACT</name>
<gene>
    <name evidence="3" type="ORF">DW026_09620</name>
</gene>
<dbReference type="RefSeq" id="WP_118416543.1">
    <property type="nucleotide sequence ID" value="NZ_QROP01000023.1"/>
</dbReference>
<evidence type="ECO:0000259" key="2">
    <source>
        <dbReference type="Pfam" id="PF07510"/>
    </source>
</evidence>
<dbReference type="Proteomes" id="UP000283672">
    <property type="component" value="Unassembled WGS sequence"/>
</dbReference>
<protein>
    <submittedName>
        <fullName evidence="3">DUF262 domain-containing protein</fullName>
    </submittedName>
</protein>
<dbReference type="InterPro" id="IPR004919">
    <property type="entry name" value="GmrSD_N"/>
</dbReference>
<reference evidence="3 4" key="1">
    <citation type="submission" date="2018-08" db="EMBL/GenBank/DDBJ databases">
        <title>A genome reference for cultivated species of the human gut microbiota.</title>
        <authorList>
            <person name="Zou Y."/>
            <person name="Xue W."/>
            <person name="Luo G."/>
        </authorList>
    </citation>
    <scope>NUCLEOTIDE SEQUENCE [LARGE SCALE GENOMIC DNA]</scope>
    <source>
        <strain evidence="3 4">AF38-11</strain>
    </source>
</reference>
<feature type="domain" description="GmrSD restriction endonucleases N-terminal" evidence="1">
    <location>
        <begin position="10"/>
        <end position="235"/>
    </location>
</feature>
<feature type="domain" description="GmrSD restriction endonucleases C-terminal" evidence="2">
    <location>
        <begin position="443"/>
        <end position="542"/>
    </location>
</feature>